<dbReference type="eggNOG" id="COG3102">
    <property type="taxonomic scope" value="Bacteria"/>
</dbReference>
<accession>A8H2U3</accession>
<dbReference type="Pfam" id="PF06185">
    <property type="entry name" value="YecM"/>
    <property type="match status" value="1"/>
</dbReference>
<dbReference type="HOGENOM" id="CLU_122770_0_0_6"/>
<dbReference type="Proteomes" id="UP000002608">
    <property type="component" value="Chromosome"/>
</dbReference>
<dbReference type="PANTHER" id="PTHR37519">
    <property type="match status" value="1"/>
</dbReference>
<dbReference type="AlphaFoldDB" id="A8H2U3"/>
<evidence type="ECO:0000313" key="2">
    <source>
        <dbReference type="Proteomes" id="UP000002608"/>
    </source>
</evidence>
<dbReference type="STRING" id="398579.Spea_1555"/>
<dbReference type="InterPro" id="IPR010393">
    <property type="entry name" value="DUF991_YecM-like"/>
</dbReference>
<keyword evidence="2" id="KW-1185">Reference proteome</keyword>
<proteinExistence type="predicted"/>
<dbReference type="Gene3D" id="3.10.180.10">
    <property type="entry name" value="2,3-Dihydroxybiphenyl 1,2-Dioxygenase, domain 1"/>
    <property type="match status" value="1"/>
</dbReference>
<dbReference type="EMBL" id="CP000851">
    <property type="protein sequence ID" value="ABV86880.1"/>
    <property type="molecule type" value="Genomic_DNA"/>
</dbReference>
<dbReference type="SUPFAM" id="SSF54593">
    <property type="entry name" value="Glyoxalase/Bleomycin resistance protein/Dihydroxybiphenyl dioxygenase"/>
    <property type="match status" value="1"/>
</dbReference>
<protein>
    <recommendedName>
        <fullName evidence="3">VOC family protein</fullName>
    </recommendedName>
</protein>
<sequence>MPIFVKAHPMTYQELISSWPTFSQRIQAFTQELGLDSLKLECDHSALRVNSAEAADELRHEFAKVGNIISDNMINGRPILIIELNTPLIMGDSAIECVELPYPSDKVYPVEGWEHIELVLDCGAKDCDTLSQALLAHAPQLAAVLSGETEIKVKMSSPKGDKERLANPTIAFKRDGICVKVHSQGIKAVIASEAE</sequence>
<dbReference type="NCBIfam" id="NF008683">
    <property type="entry name" value="PRK11700.1-6"/>
    <property type="match status" value="1"/>
</dbReference>
<dbReference type="PANTHER" id="PTHR37519:SF1">
    <property type="entry name" value="DIHYDROXYBIPHENYL DIOXYGENASE DOMAIN-CONTAINING PROTEIN"/>
    <property type="match status" value="1"/>
</dbReference>
<evidence type="ECO:0000313" key="1">
    <source>
        <dbReference type="EMBL" id="ABV86880.1"/>
    </source>
</evidence>
<organism evidence="1 2">
    <name type="scientific">Shewanella pealeana (strain ATCC 700345 / ANG-SQ1)</name>
    <dbReference type="NCBI Taxonomy" id="398579"/>
    <lineage>
        <taxon>Bacteria</taxon>
        <taxon>Pseudomonadati</taxon>
        <taxon>Pseudomonadota</taxon>
        <taxon>Gammaproteobacteria</taxon>
        <taxon>Alteromonadales</taxon>
        <taxon>Shewanellaceae</taxon>
        <taxon>Shewanella</taxon>
    </lineage>
</organism>
<dbReference type="GO" id="GO:0005829">
    <property type="term" value="C:cytosol"/>
    <property type="evidence" value="ECO:0007669"/>
    <property type="project" value="TreeGrafter"/>
</dbReference>
<dbReference type="InterPro" id="IPR029068">
    <property type="entry name" value="Glyas_Bleomycin-R_OHBP_Dase"/>
</dbReference>
<reference evidence="1 2" key="1">
    <citation type="submission" date="2007-10" db="EMBL/GenBank/DDBJ databases">
        <title>Complete sequence of Shewanella pealeana ATCC 700345.</title>
        <authorList>
            <consortium name="US DOE Joint Genome Institute"/>
            <person name="Copeland A."/>
            <person name="Lucas S."/>
            <person name="Lapidus A."/>
            <person name="Barry K."/>
            <person name="Glavina del Rio T."/>
            <person name="Dalin E."/>
            <person name="Tice H."/>
            <person name="Pitluck S."/>
            <person name="Chertkov O."/>
            <person name="Brettin T."/>
            <person name="Bruce D."/>
            <person name="Detter J.C."/>
            <person name="Han C."/>
            <person name="Schmutz J."/>
            <person name="Larimer F."/>
            <person name="Land M."/>
            <person name="Hauser L."/>
            <person name="Kyrpides N."/>
            <person name="Kim E."/>
            <person name="Zhao J.-S.Z."/>
            <person name="Manno D."/>
            <person name="Hawari J."/>
            <person name="Richardson P."/>
        </authorList>
    </citation>
    <scope>NUCLEOTIDE SEQUENCE [LARGE SCALE GENOMIC DNA]</scope>
    <source>
        <strain evidence="2">ATCC 700345 / ANG-SQ1</strain>
    </source>
</reference>
<evidence type="ECO:0008006" key="3">
    <source>
        <dbReference type="Google" id="ProtNLM"/>
    </source>
</evidence>
<dbReference type="KEGG" id="spl:Spea_1555"/>
<name>A8H2U3_SHEPA</name>
<gene>
    <name evidence="1" type="ordered locus">Spea_1555</name>
</gene>